<dbReference type="EMBL" id="BSXT01000443">
    <property type="protein sequence ID" value="GMF27683.1"/>
    <property type="molecule type" value="Genomic_DNA"/>
</dbReference>
<name>A0A9W6U841_9STRA</name>
<proteinExistence type="predicted"/>
<keyword evidence="2" id="KW-1185">Reference proteome</keyword>
<evidence type="ECO:0000313" key="2">
    <source>
        <dbReference type="Proteomes" id="UP001165121"/>
    </source>
</evidence>
<reference evidence="1" key="1">
    <citation type="submission" date="2023-04" db="EMBL/GenBank/DDBJ databases">
        <title>Phytophthora fragariaefolia NBRC 109709.</title>
        <authorList>
            <person name="Ichikawa N."/>
            <person name="Sato H."/>
            <person name="Tonouchi N."/>
        </authorList>
    </citation>
    <scope>NUCLEOTIDE SEQUENCE</scope>
    <source>
        <strain evidence="1">NBRC 109709</strain>
    </source>
</reference>
<dbReference type="OrthoDB" id="127445at2759"/>
<evidence type="ECO:0000313" key="1">
    <source>
        <dbReference type="EMBL" id="GMF27683.1"/>
    </source>
</evidence>
<comment type="caution">
    <text evidence="1">The sequence shown here is derived from an EMBL/GenBank/DDBJ whole genome shotgun (WGS) entry which is preliminary data.</text>
</comment>
<dbReference type="AlphaFoldDB" id="A0A9W6U841"/>
<accession>A0A9W6U841</accession>
<gene>
    <name evidence="1" type="ORF">Pfra01_000555800</name>
</gene>
<sequence length="101" mass="11274">MHLVHIAPECQLRMALHMHQVLAANEVTMGLEILDEIAEAILDESGEAEDALSGTVLILPKPSRQRECQGDPDHQRFTSYLPESKMGLEYSVNTTHPPRVD</sequence>
<protein>
    <submittedName>
        <fullName evidence="1">Unnamed protein product</fullName>
    </submittedName>
</protein>
<organism evidence="1 2">
    <name type="scientific">Phytophthora fragariaefolia</name>
    <dbReference type="NCBI Taxonomy" id="1490495"/>
    <lineage>
        <taxon>Eukaryota</taxon>
        <taxon>Sar</taxon>
        <taxon>Stramenopiles</taxon>
        <taxon>Oomycota</taxon>
        <taxon>Peronosporomycetes</taxon>
        <taxon>Peronosporales</taxon>
        <taxon>Peronosporaceae</taxon>
        <taxon>Phytophthora</taxon>
    </lineage>
</organism>
<dbReference type="Proteomes" id="UP001165121">
    <property type="component" value="Unassembled WGS sequence"/>
</dbReference>